<dbReference type="AlphaFoldDB" id="A0A5D6WIR6"/>
<keyword evidence="2" id="KW-0808">Transferase</keyword>
<dbReference type="EMBL" id="VTOZ01000022">
    <property type="protein sequence ID" value="TYZ27780.1"/>
    <property type="molecule type" value="Genomic_DNA"/>
</dbReference>
<gene>
    <name evidence="2" type="ORF">FZ041_10425</name>
</gene>
<reference evidence="2 3" key="1">
    <citation type="submission" date="2019-08" db="EMBL/GenBank/DDBJ databases">
        <title>Selenomonas sp. mPRGC5 and Selenomonas sp. mPRGC8 isolated from ruminal fluid of dairy goat (Capra hircus).</title>
        <authorList>
            <person name="Poothong S."/>
            <person name="Nuengjamnong C."/>
            <person name="Tanasupawat S."/>
        </authorList>
    </citation>
    <scope>NUCLEOTIDE SEQUENCE [LARGE SCALE GENOMIC DNA]</scope>
    <source>
        <strain evidence="3">mPRGC8</strain>
    </source>
</reference>
<feature type="domain" description="Polysaccharide pyruvyl transferase" evidence="1">
    <location>
        <begin position="13"/>
        <end position="301"/>
    </location>
</feature>
<accession>A0A5D6WIR6</accession>
<organism evidence="2 3">
    <name type="scientific">Selenomonas caprae</name>
    <dbReference type="NCBI Taxonomy" id="2606905"/>
    <lineage>
        <taxon>Bacteria</taxon>
        <taxon>Bacillati</taxon>
        <taxon>Bacillota</taxon>
        <taxon>Negativicutes</taxon>
        <taxon>Selenomonadales</taxon>
        <taxon>Selenomonadaceae</taxon>
        <taxon>Selenomonas</taxon>
    </lineage>
</organism>
<dbReference type="Proteomes" id="UP000322783">
    <property type="component" value="Unassembled WGS sequence"/>
</dbReference>
<dbReference type="GO" id="GO:0016740">
    <property type="term" value="F:transferase activity"/>
    <property type="evidence" value="ECO:0007669"/>
    <property type="project" value="UniProtKB-KW"/>
</dbReference>
<keyword evidence="3" id="KW-1185">Reference proteome</keyword>
<sequence>MKIGILTSWFVPNYGAFMQAYALQKVISGLRPDDDVLQIAYINKVHYDVYYSLFYAPHRFWLINPRFYKDLCRRLLNWSKREQLKVFLDYFARIPHTKTLNDKSICEEKFDIVVLGSDIIWDYSQQSFGKDEFVFGNHMQVGKVVAYAPSFGTVKADRVPPAYVVDGLQKMGAIAVRDENSARLVKQYTGKDALVVLDPTLLMDANDEKFVKPDIEDYIVVYGSSFTTELINGARAYADSHNLKLVCLDSLDDTFDWCDVNISQERLSPFAWCGYFKHAKAIFTCTYHGLLFGLIFQKRLIFSPTQFILDKASSLIDYLDLRQVLVEMTDFADKADWDWDYSRINAKFAVMREKSMEYLKESLKVNG</sequence>
<evidence type="ECO:0000259" key="1">
    <source>
        <dbReference type="Pfam" id="PF04230"/>
    </source>
</evidence>
<dbReference type="Pfam" id="PF04230">
    <property type="entry name" value="PS_pyruv_trans"/>
    <property type="match status" value="1"/>
</dbReference>
<comment type="caution">
    <text evidence="2">The sequence shown here is derived from an EMBL/GenBank/DDBJ whole genome shotgun (WGS) entry which is preliminary data.</text>
</comment>
<evidence type="ECO:0000313" key="3">
    <source>
        <dbReference type="Proteomes" id="UP000322783"/>
    </source>
</evidence>
<dbReference type="InterPro" id="IPR007345">
    <property type="entry name" value="Polysacch_pyruvyl_Trfase"/>
</dbReference>
<protein>
    <submittedName>
        <fullName evidence="2">Polysaccharide pyruvyl transferase family protein</fullName>
    </submittedName>
</protein>
<dbReference type="RefSeq" id="WP_149189499.1">
    <property type="nucleotide sequence ID" value="NZ_VTOZ01000022.1"/>
</dbReference>
<name>A0A5D6WIR6_9FIRM</name>
<proteinExistence type="predicted"/>
<evidence type="ECO:0000313" key="2">
    <source>
        <dbReference type="EMBL" id="TYZ27780.1"/>
    </source>
</evidence>